<name>A0AAD6HDK4_9EURO</name>
<keyword evidence="2" id="KW-1185">Reference proteome</keyword>
<gene>
    <name evidence="1" type="ORF">N7493_010774</name>
</gene>
<accession>A0AAD6HDK4</accession>
<evidence type="ECO:0000313" key="1">
    <source>
        <dbReference type="EMBL" id="KAJ5709440.1"/>
    </source>
</evidence>
<reference evidence="1" key="1">
    <citation type="journal article" date="2023" name="IMA Fungus">
        <title>Comparative genomic study of the Penicillium genus elucidates a diverse pangenome and 15 lateral gene transfer events.</title>
        <authorList>
            <person name="Petersen C."/>
            <person name="Sorensen T."/>
            <person name="Nielsen M.R."/>
            <person name="Sondergaard T.E."/>
            <person name="Sorensen J.L."/>
            <person name="Fitzpatrick D.A."/>
            <person name="Frisvad J.C."/>
            <person name="Nielsen K.L."/>
        </authorList>
    </citation>
    <scope>NUCLEOTIDE SEQUENCE</scope>
    <source>
        <strain evidence="1">IBT 17514</strain>
    </source>
</reference>
<evidence type="ECO:0000313" key="2">
    <source>
        <dbReference type="Proteomes" id="UP001215712"/>
    </source>
</evidence>
<organism evidence="1 2">
    <name type="scientific">Penicillium malachiteum</name>
    <dbReference type="NCBI Taxonomy" id="1324776"/>
    <lineage>
        <taxon>Eukaryota</taxon>
        <taxon>Fungi</taxon>
        <taxon>Dikarya</taxon>
        <taxon>Ascomycota</taxon>
        <taxon>Pezizomycotina</taxon>
        <taxon>Eurotiomycetes</taxon>
        <taxon>Eurotiomycetidae</taxon>
        <taxon>Eurotiales</taxon>
        <taxon>Aspergillaceae</taxon>
        <taxon>Penicillium</taxon>
    </lineage>
</organism>
<proteinExistence type="predicted"/>
<reference evidence="1" key="2">
    <citation type="submission" date="2023-01" db="EMBL/GenBank/DDBJ databases">
        <authorList>
            <person name="Petersen C."/>
        </authorList>
    </citation>
    <scope>NUCLEOTIDE SEQUENCE</scope>
    <source>
        <strain evidence="1">IBT 17514</strain>
    </source>
</reference>
<protein>
    <submittedName>
        <fullName evidence="1">Uncharacterized protein</fullName>
    </submittedName>
</protein>
<dbReference type="EMBL" id="JAQJAN010000019">
    <property type="protein sequence ID" value="KAJ5709440.1"/>
    <property type="molecule type" value="Genomic_DNA"/>
</dbReference>
<sequence length="129" mass="14036">MLQRNCQLSFSILNNFNQENLENGAASTMTAEDFESTFLLMQKKMRENIEKCLFGTGADVIMASGESLLPTVAMAAGYSIAALPLGFTKAIWSGGSCKGWRRGYAFQVMSAWEATVPEAIKPPPMLTSV</sequence>
<dbReference type="AlphaFoldDB" id="A0AAD6HDK4"/>
<dbReference type="Proteomes" id="UP001215712">
    <property type="component" value="Unassembled WGS sequence"/>
</dbReference>
<comment type="caution">
    <text evidence="1">The sequence shown here is derived from an EMBL/GenBank/DDBJ whole genome shotgun (WGS) entry which is preliminary data.</text>
</comment>